<dbReference type="EnsemblMetazoa" id="XM_004932355.4">
    <property type="protein sequence ID" value="XP_004932412.2"/>
    <property type="gene ID" value="LOC101745841"/>
</dbReference>
<sequence>MVTVHYKRKTANFRKHLCDTMRTGLLLLAIVLSALSASGMRIRRGFNNSGYSRGGGSGYGRESDERDASVSIENNNDCEDEEGKGFNESGSRELAYNRQGYGSNENRRGGRSFSKAIASASASATSYNSDHKGNNVTA</sequence>
<reference evidence="2" key="2">
    <citation type="submission" date="2022-06" db="UniProtKB">
        <authorList>
            <consortium name="EnsemblMetazoa"/>
        </authorList>
    </citation>
    <scope>IDENTIFICATION</scope>
    <source>
        <strain evidence="2">p50T (Dazao)</strain>
    </source>
</reference>
<evidence type="ECO:0000256" key="1">
    <source>
        <dbReference type="SAM" id="MobiDB-lite"/>
    </source>
</evidence>
<name>A0A8R1WKP1_BOMMO</name>
<dbReference type="AlphaFoldDB" id="A0A8R1WKP1"/>
<evidence type="ECO:0000313" key="2">
    <source>
        <dbReference type="EnsemblMetazoa" id="XP_004932412.2"/>
    </source>
</evidence>
<evidence type="ECO:0000313" key="3">
    <source>
        <dbReference type="Proteomes" id="UP000005204"/>
    </source>
</evidence>
<dbReference type="GeneID" id="101745841"/>
<accession>A0A8R1WKP1</accession>
<organism evidence="2 3">
    <name type="scientific">Bombyx mori</name>
    <name type="common">Silk moth</name>
    <dbReference type="NCBI Taxonomy" id="7091"/>
    <lineage>
        <taxon>Eukaryota</taxon>
        <taxon>Metazoa</taxon>
        <taxon>Ecdysozoa</taxon>
        <taxon>Arthropoda</taxon>
        <taxon>Hexapoda</taxon>
        <taxon>Insecta</taxon>
        <taxon>Pterygota</taxon>
        <taxon>Neoptera</taxon>
        <taxon>Endopterygota</taxon>
        <taxon>Lepidoptera</taxon>
        <taxon>Glossata</taxon>
        <taxon>Ditrysia</taxon>
        <taxon>Bombycoidea</taxon>
        <taxon>Bombycidae</taxon>
        <taxon>Bombycinae</taxon>
        <taxon>Bombyx</taxon>
    </lineage>
</organism>
<feature type="region of interest" description="Disordered" evidence="1">
    <location>
        <begin position="44"/>
        <end position="114"/>
    </location>
</feature>
<keyword evidence="3" id="KW-1185">Reference proteome</keyword>
<proteinExistence type="predicted"/>
<dbReference type="KEGG" id="bmor:101745841"/>
<dbReference type="Proteomes" id="UP000005204">
    <property type="component" value="Unassembled WGS sequence"/>
</dbReference>
<reference evidence="3" key="1">
    <citation type="journal article" date="2008" name="Insect Biochem. Mol. Biol.">
        <title>The genome of a lepidopteran model insect, the silkworm Bombyx mori.</title>
        <authorList>
            <consortium name="International Silkworm Genome Consortium"/>
        </authorList>
    </citation>
    <scope>NUCLEOTIDE SEQUENCE [LARGE SCALE GENOMIC DNA]</scope>
    <source>
        <strain evidence="3">p50T</strain>
    </source>
</reference>
<dbReference type="RefSeq" id="XP_004932412.2">
    <property type="nucleotide sequence ID" value="XM_004932355.5"/>
</dbReference>
<protein>
    <submittedName>
        <fullName evidence="2">Uncharacterized protein</fullName>
    </submittedName>
</protein>